<feature type="domain" description="BON" evidence="2">
    <location>
        <begin position="61"/>
        <end position="129"/>
    </location>
</feature>
<dbReference type="EMBL" id="JBHLTN010000043">
    <property type="protein sequence ID" value="MFC0594308.1"/>
    <property type="molecule type" value="Genomic_DNA"/>
</dbReference>
<feature type="chain" id="PRO_5045455294" evidence="1">
    <location>
        <begin position="18"/>
        <end position="129"/>
    </location>
</feature>
<organism evidence="3 4">
    <name type="scientific">Ottowia pentelensis</name>
    <dbReference type="NCBI Taxonomy" id="511108"/>
    <lineage>
        <taxon>Bacteria</taxon>
        <taxon>Pseudomonadati</taxon>
        <taxon>Pseudomonadota</taxon>
        <taxon>Betaproteobacteria</taxon>
        <taxon>Burkholderiales</taxon>
        <taxon>Comamonadaceae</taxon>
        <taxon>Ottowia</taxon>
    </lineage>
</organism>
<dbReference type="InterPro" id="IPR007055">
    <property type="entry name" value="BON_dom"/>
</dbReference>
<sequence length="129" mass="12875">MPHPASLRLAAASAALAACALLAACSGGTPWGATPQNLPVTLPDLRHAGQVVDGASGSTAGALRVAERVQQALAADPQLAGQGLTAEGLEGGLIVLGGPVRSTGDRQRALDTARRVPGVSQVVDRMRAP</sequence>
<dbReference type="Gene3D" id="3.30.1340.30">
    <property type="match status" value="1"/>
</dbReference>
<gene>
    <name evidence="3" type="ORF">ACFFGG_17305</name>
</gene>
<keyword evidence="1" id="KW-0732">Signal</keyword>
<proteinExistence type="predicted"/>
<dbReference type="Proteomes" id="UP001589834">
    <property type="component" value="Unassembled WGS sequence"/>
</dbReference>
<evidence type="ECO:0000313" key="4">
    <source>
        <dbReference type="Proteomes" id="UP001589834"/>
    </source>
</evidence>
<evidence type="ECO:0000313" key="3">
    <source>
        <dbReference type="EMBL" id="MFC0594308.1"/>
    </source>
</evidence>
<protein>
    <submittedName>
        <fullName evidence="3">BON domain-containing protein</fullName>
    </submittedName>
</protein>
<accession>A0ABV6PZ31</accession>
<evidence type="ECO:0000259" key="2">
    <source>
        <dbReference type="PROSITE" id="PS50914"/>
    </source>
</evidence>
<evidence type="ECO:0000256" key="1">
    <source>
        <dbReference type="SAM" id="SignalP"/>
    </source>
</evidence>
<keyword evidence="4" id="KW-1185">Reference proteome</keyword>
<reference evidence="3 4" key="1">
    <citation type="submission" date="2024-09" db="EMBL/GenBank/DDBJ databases">
        <authorList>
            <person name="Sun Q."/>
            <person name="Mori K."/>
        </authorList>
    </citation>
    <scope>NUCLEOTIDE SEQUENCE [LARGE SCALE GENOMIC DNA]</scope>
    <source>
        <strain evidence="3 4">NCAIM B.02336</strain>
    </source>
</reference>
<dbReference type="PROSITE" id="PS50914">
    <property type="entry name" value="BON"/>
    <property type="match status" value="1"/>
</dbReference>
<name>A0ABV6PZ31_9BURK</name>
<feature type="signal peptide" evidence="1">
    <location>
        <begin position="1"/>
        <end position="17"/>
    </location>
</feature>
<dbReference type="Pfam" id="PF04972">
    <property type="entry name" value="BON"/>
    <property type="match status" value="1"/>
</dbReference>
<dbReference type="RefSeq" id="WP_377484951.1">
    <property type="nucleotide sequence ID" value="NZ_JBHLTN010000043.1"/>
</dbReference>
<comment type="caution">
    <text evidence="3">The sequence shown here is derived from an EMBL/GenBank/DDBJ whole genome shotgun (WGS) entry which is preliminary data.</text>
</comment>